<proteinExistence type="predicted"/>
<reference evidence="1" key="1">
    <citation type="submission" date="2021-06" db="EMBL/GenBank/DDBJ databases">
        <authorList>
            <person name="Kallberg Y."/>
            <person name="Tangrot J."/>
            <person name="Rosling A."/>
        </authorList>
    </citation>
    <scope>NUCLEOTIDE SEQUENCE</scope>
    <source>
        <strain evidence="1">CL356</strain>
    </source>
</reference>
<sequence>MAWLAEALPCFHVCRYPLANRGRSSPLGLELISYGLEISTDYQRVNTLLCLILQILEFCVGSVEFTMAAAFNCDLLWPSKLRIVSDWMDYEAWMKSNFHNRARYDFRLLEELFRYKVEWSLTRNMNDHANTNSTTTMRSKLTLGVTIFINTKLETNME</sequence>
<comment type="caution">
    <text evidence="1">The sequence shown here is derived from an EMBL/GenBank/DDBJ whole genome shotgun (WGS) entry which is preliminary data.</text>
</comment>
<gene>
    <name evidence="1" type="ORF">ACOLOM_LOCUS7636</name>
</gene>
<organism evidence="1 2">
    <name type="scientific">Acaulospora colombiana</name>
    <dbReference type="NCBI Taxonomy" id="27376"/>
    <lineage>
        <taxon>Eukaryota</taxon>
        <taxon>Fungi</taxon>
        <taxon>Fungi incertae sedis</taxon>
        <taxon>Mucoromycota</taxon>
        <taxon>Glomeromycotina</taxon>
        <taxon>Glomeromycetes</taxon>
        <taxon>Diversisporales</taxon>
        <taxon>Acaulosporaceae</taxon>
        <taxon>Acaulospora</taxon>
    </lineage>
</organism>
<name>A0ACA9N3A5_9GLOM</name>
<protein>
    <submittedName>
        <fullName evidence="1">6036_t:CDS:1</fullName>
    </submittedName>
</protein>
<evidence type="ECO:0000313" key="2">
    <source>
        <dbReference type="Proteomes" id="UP000789525"/>
    </source>
</evidence>
<dbReference type="EMBL" id="CAJVPT010018111">
    <property type="protein sequence ID" value="CAG8631257.1"/>
    <property type="molecule type" value="Genomic_DNA"/>
</dbReference>
<keyword evidence="2" id="KW-1185">Reference proteome</keyword>
<dbReference type="Proteomes" id="UP000789525">
    <property type="component" value="Unassembled WGS sequence"/>
</dbReference>
<evidence type="ECO:0000313" key="1">
    <source>
        <dbReference type="EMBL" id="CAG8631257.1"/>
    </source>
</evidence>
<accession>A0ACA9N3A5</accession>